<keyword evidence="1" id="KW-0808">Transferase</keyword>
<dbReference type="PANTHER" id="PTHR43235:SF1">
    <property type="entry name" value="GLUTAMINE AMIDOTRANSFERASE PB2B2.05-RELATED"/>
    <property type="match status" value="1"/>
</dbReference>
<dbReference type="InterPro" id="IPR011697">
    <property type="entry name" value="Peptidase_C26"/>
</dbReference>
<evidence type="ECO:0000313" key="2">
    <source>
        <dbReference type="Proteomes" id="UP000278962"/>
    </source>
</evidence>
<evidence type="ECO:0000313" key="1">
    <source>
        <dbReference type="EMBL" id="RKQ92073.1"/>
    </source>
</evidence>
<dbReference type="GO" id="GO:0006598">
    <property type="term" value="P:polyamine catabolic process"/>
    <property type="evidence" value="ECO:0007669"/>
    <property type="project" value="TreeGrafter"/>
</dbReference>
<dbReference type="GO" id="GO:0033969">
    <property type="term" value="F:gamma-glutamyl-gamma-aminobutyrate hydrolase activity"/>
    <property type="evidence" value="ECO:0007669"/>
    <property type="project" value="TreeGrafter"/>
</dbReference>
<dbReference type="CDD" id="cd01745">
    <property type="entry name" value="GATase1_2"/>
    <property type="match status" value="1"/>
</dbReference>
<gene>
    <name evidence="1" type="ORF">C8N24_1912</name>
</gene>
<keyword evidence="1" id="KW-0315">Glutamine amidotransferase</keyword>
<organism evidence="1 2">
    <name type="scientific">Solirubrobacter pauli</name>
    <dbReference type="NCBI Taxonomy" id="166793"/>
    <lineage>
        <taxon>Bacteria</taxon>
        <taxon>Bacillati</taxon>
        <taxon>Actinomycetota</taxon>
        <taxon>Thermoleophilia</taxon>
        <taxon>Solirubrobacterales</taxon>
        <taxon>Solirubrobacteraceae</taxon>
        <taxon>Solirubrobacter</taxon>
    </lineage>
</organism>
<accession>A0A660LE37</accession>
<dbReference type="Proteomes" id="UP000278962">
    <property type="component" value="Unassembled WGS sequence"/>
</dbReference>
<dbReference type="Gene3D" id="3.40.50.880">
    <property type="match status" value="1"/>
</dbReference>
<proteinExistence type="predicted"/>
<dbReference type="PANTHER" id="PTHR43235">
    <property type="entry name" value="GLUTAMINE AMIDOTRANSFERASE PB2B2.05-RELATED"/>
    <property type="match status" value="1"/>
</dbReference>
<name>A0A660LE37_9ACTN</name>
<protein>
    <submittedName>
        <fullName evidence="1">Putative glutamine amidotransferase</fullName>
    </submittedName>
</protein>
<dbReference type="AlphaFoldDB" id="A0A660LE37"/>
<keyword evidence="2" id="KW-1185">Reference proteome</keyword>
<dbReference type="GO" id="GO:0005829">
    <property type="term" value="C:cytosol"/>
    <property type="evidence" value="ECO:0007669"/>
    <property type="project" value="TreeGrafter"/>
</dbReference>
<dbReference type="GO" id="GO:0016740">
    <property type="term" value="F:transferase activity"/>
    <property type="evidence" value="ECO:0007669"/>
    <property type="project" value="UniProtKB-KW"/>
</dbReference>
<dbReference type="Pfam" id="PF07722">
    <property type="entry name" value="Peptidase_C26"/>
    <property type="match status" value="1"/>
</dbReference>
<dbReference type="SUPFAM" id="SSF52317">
    <property type="entry name" value="Class I glutamine amidotransferase-like"/>
    <property type="match status" value="1"/>
</dbReference>
<dbReference type="PROSITE" id="PS51273">
    <property type="entry name" value="GATASE_TYPE_1"/>
    <property type="match status" value="1"/>
</dbReference>
<comment type="caution">
    <text evidence="1">The sequence shown here is derived from an EMBL/GenBank/DDBJ whole genome shotgun (WGS) entry which is preliminary data.</text>
</comment>
<dbReference type="InterPro" id="IPR044668">
    <property type="entry name" value="PuuD-like"/>
</dbReference>
<sequence>MYPTRAPDDFPMRPLIGVTTSEMRPSNLATTRRHGEPAHPEMALGMTYLRTLDAAGAIPVVLPPTGTDHLPGLLDRLDGICLSGGPDLDPAAYGATDRHVQLGPTEPSLDAFELSLAREALTRNLPVLAICRGSQALNVACGGTLHQHIDGHRQTATATEPTHTVEVETGSRLHRILRQRTLSVNSFHHQAVERVGEGLRVIARAEDGTIEAIEGPGTFTLGVQWHAETLYAHLPLFEALVRVAARTELRIAA</sequence>
<dbReference type="InterPro" id="IPR029062">
    <property type="entry name" value="Class_I_gatase-like"/>
</dbReference>
<reference evidence="1 2" key="1">
    <citation type="submission" date="2018-10" db="EMBL/GenBank/DDBJ databases">
        <title>Genomic Encyclopedia of Archaeal and Bacterial Type Strains, Phase II (KMG-II): from individual species to whole genera.</title>
        <authorList>
            <person name="Goeker M."/>
        </authorList>
    </citation>
    <scope>NUCLEOTIDE SEQUENCE [LARGE SCALE GENOMIC DNA]</scope>
    <source>
        <strain evidence="1 2">DSM 14954</strain>
    </source>
</reference>
<dbReference type="EMBL" id="RBIL01000001">
    <property type="protein sequence ID" value="RKQ92073.1"/>
    <property type="molecule type" value="Genomic_DNA"/>
</dbReference>